<feature type="compositionally biased region" description="Basic and acidic residues" evidence="7">
    <location>
        <begin position="1"/>
        <end position="10"/>
    </location>
</feature>
<name>A0A511KQE4_RHOTO</name>
<dbReference type="GO" id="GO:0008841">
    <property type="term" value="F:dihydrofolate synthase activity"/>
    <property type="evidence" value="ECO:0007669"/>
    <property type="project" value="TreeGrafter"/>
</dbReference>
<evidence type="ECO:0000313" key="9">
    <source>
        <dbReference type="Proteomes" id="UP000321518"/>
    </source>
</evidence>
<dbReference type="Proteomes" id="UP000321518">
    <property type="component" value="Unassembled WGS sequence"/>
</dbReference>
<evidence type="ECO:0000256" key="3">
    <source>
        <dbReference type="ARBA" id="ARBA00022723"/>
    </source>
</evidence>
<dbReference type="GO" id="GO:0004326">
    <property type="term" value="F:tetrahydrofolylpolyglutamate synthase activity"/>
    <property type="evidence" value="ECO:0007669"/>
    <property type="project" value="InterPro"/>
</dbReference>
<dbReference type="InterPro" id="IPR036615">
    <property type="entry name" value="Mur_ligase_C_dom_sf"/>
</dbReference>
<comment type="caution">
    <text evidence="8">The sequence shown here is derived from an EMBL/GenBank/DDBJ whole genome shotgun (WGS) entry which is preliminary data.</text>
</comment>
<feature type="compositionally biased region" description="Low complexity" evidence="7">
    <location>
        <begin position="11"/>
        <end position="22"/>
    </location>
</feature>
<evidence type="ECO:0000256" key="5">
    <source>
        <dbReference type="ARBA" id="ARBA00022840"/>
    </source>
</evidence>
<sequence length="533" mass="56723">MSSLADRHDSSTTSPSTSMPGISLGLTRIHRLLSLLRSPHLSTPVVHIAGTNGKGSVSAYLSSILSQSKLAVGRFNSPHLVDEWDCIQLHGRPVDAGLFYDAKKEVERVSEREGVGATSFEILTATAFSLFARARPPLDVAVVEVGMGGSEDATNVVPAEKTLLSVVTAVDLDHQKFLGDTVNEIATVKAGITREGGDVVLSVQAHEEATQAVRRVAVERGARVWQAGEATVVPDMDTGKTRQAATLSAFPPPSLAAIPLVAASDVLPPESSSPPSGASVTARLPLPGSYQLRNSATAVLAAQLLRTLPRALSGLPSLSQITDNSIRSGVEATQWPGRLSWETYTTSSGRPVPLLLDGAHNPSSAALLASYLSSLPPALRPATLVFALSAPRDPEDVVRPLVRALVAGDEQRLRVVCCGFSAPVGMEWVRSTPASELATSVKRIVAEEASRTEVQVEEAPDAEAALRATGTLLADVFTLWATPKTSFSAWNASKSKKQIEFDKSQAAKSYLDLLKPDVRRRVFLGRSEQMWLQ</sequence>
<feature type="region of interest" description="Disordered" evidence="7">
    <location>
        <begin position="1"/>
        <end position="22"/>
    </location>
</feature>
<reference evidence="8 9" key="1">
    <citation type="submission" date="2019-07" db="EMBL/GenBank/DDBJ databases">
        <title>Rhodotorula toruloides NBRC10032 genome sequencing.</title>
        <authorList>
            <person name="Shida Y."/>
            <person name="Takaku H."/>
            <person name="Ogasawara W."/>
            <person name="Mori K."/>
        </authorList>
    </citation>
    <scope>NUCLEOTIDE SEQUENCE [LARGE SCALE GENOMIC DNA]</scope>
    <source>
        <strain evidence="8 9">NBRC10032</strain>
    </source>
</reference>
<keyword evidence="6" id="KW-0460">Magnesium</keyword>
<dbReference type="EMBL" id="BJWK01000022">
    <property type="protein sequence ID" value="GEM12592.1"/>
    <property type="molecule type" value="Genomic_DNA"/>
</dbReference>
<organism evidence="8 9">
    <name type="scientific">Rhodotorula toruloides</name>
    <name type="common">Yeast</name>
    <name type="synonym">Rhodosporidium toruloides</name>
    <dbReference type="NCBI Taxonomy" id="5286"/>
    <lineage>
        <taxon>Eukaryota</taxon>
        <taxon>Fungi</taxon>
        <taxon>Dikarya</taxon>
        <taxon>Basidiomycota</taxon>
        <taxon>Pucciniomycotina</taxon>
        <taxon>Microbotryomycetes</taxon>
        <taxon>Sporidiobolales</taxon>
        <taxon>Sporidiobolaceae</taxon>
        <taxon>Rhodotorula</taxon>
    </lineage>
</organism>
<proteinExistence type="inferred from homology"/>
<dbReference type="GO" id="GO:0046872">
    <property type="term" value="F:metal ion binding"/>
    <property type="evidence" value="ECO:0007669"/>
    <property type="project" value="UniProtKB-KW"/>
</dbReference>
<dbReference type="Gene3D" id="3.90.190.20">
    <property type="entry name" value="Mur ligase, C-terminal domain"/>
    <property type="match status" value="1"/>
</dbReference>
<evidence type="ECO:0000256" key="6">
    <source>
        <dbReference type="ARBA" id="ARBA00022842"/>
    </source>
</evidence>
<evidence type="ECO:0000256" key="2">
    <source>
        <dbReference type="ARBA" id="ARBA00022598"/>
    </source>
</evidence>
<keyword evidence="5" id="KW-0067">ATP-binding</keyword>
<dbReference type="AlphaFoldDB" id="A0A511KQE4"/>
<dbReference type="PANTHER" id="PTHR11136:SF0">
    <property type="entry name" value="DIHYDROFOLATE SYNTHETASE-RELATED"/>
    <property type="match status" value="1"/>
</dbReference>
<evidence type="ECO:0000256" key="4">
    <source>
        <dbReference type="ARBA" id="ARBA00022741"/>
    </source>
</evidence>
<dbReference type="PROSITE" id="PS01012">
    <property type="entry name" value="FOLYLPOLYGLU_SYNT_2"/>
    <property type="match status" value="1"/>
</dbReference>
<keyword evidence="2" id="KW-0436">Ligase</keyword>
<protein>
    <submittedName>
        <fullName evidence="8">FolC protein</fullName>
    </submittedName>
</protein>
<dbReference type="SUPFAM" id="SSF53244">
    <property type="entry name" value="MurD-like peptide ligases, peptide-binding domain"/>
    <property type="match status" value="1"/>
</dbReference>
<dbReference type="InterPro" id="IPR001645">
    <property type="entry name" value="Folylpolyglutamate_synth"/>
</dbReference>
<dbReference type="GO" id="GO:0005739">
    <property type="term" value="C:mitochondrion"/>
    <property type="evidence" value="ECO:0007669"/>
    <property type="project" value="TreeGrafter"/>
</dbReference>
<evidence type="ECO:0000256" key="1">
    <source>
        <dbReference type="ARBA" id="ARBA00008276"/>
    </source>
</evidence>
<dbReference type="Gene3D" id="3.40.1190.10">
    <property type="entry name" value="Mur-like, catalytic domain"/>
    <property type="match status" value="1"/>
</dbReference>
<dbReference type="SUPFAM" id="SSF53623">
    <property type="entry name" value="MurD-like peptide ligases, catalytic domain"/>
    <property type="match status" value="1"/>
</dbReference>
<dbReference type="InterPro" id="IPR018109">
    <property type="entry name" value="Folylpolyglutamate_synth_CS"/>
</dbReference>
<dbReference type="GO" id="GO:0005524">
    <property type="term" value="F:ATP binding"/>
    <property type="evidence" value="ECO:0007669"/>
    <property type="project" value="UniProtKB-KW"/>
</dbReference>
<dbReference type="UniPathway" id="UPA00850"/>
<dbReference type="InterPro" id="IPR036565">
    <property type="entry name" value="Mur-like_cat_sf"/>
</dbReference>
<evidence type="ECO:0000256" key="7">
    <source>
        <dbReference type="SAM" id="MobiDB-lite"/>
    </source>
</evidence>
<keyword evidence="3" id="KW-0479">Metal-binding</keyword>
<dbReference type="GO" id="GO:0005829">
    <property type="term" value="C:cytosol"/>
    <property type="evidence" value="ECO:0007669"/>
    <property type="project" value="TreeGrafter"/>
</dbReference>
<gene>
    <name evidence="8" type="ORF">Rt10032_c22g6609</name>
</gene>
<dbReference type="PROSITE" id="PS01011">
    <property type="entry name" value="FOLYLPOLYGLU_SYNT_1"/>
    <property type="match status" value="1"/>
</dbReference>
<dbReference type="PANTHER" id="PTHR11136">
    <property type="entry name" value="FOLYLPOLYGLUTAMATE SYNTHASE-RELATED"/>
    <property type="match status" value="1"/>
</dbReference>
<keyword evidence="4" id="KW-0547">Nucleotide-binding</keyword>
<evidence type="ECO:0000313" key="8">
    <source>
        <dbReference type="EMBL" id="GEM12592.1"/>
    </source>
</evidence>
<dbReference type="NCBIfam" id="TIGR01499">
    <property type="entry name" value="folC"/>
    <property type="match status" value="1"/>
</dbReference>
<dbReference type="OrthoDB" id="5212574at2759"/>
<accession>A0A511KQE4</accession>
<comment type="similarity">
    <text evidence="1">Belongs to the folylpolyglutamate synthase family.</text>
</comment>